<feature type="transmembrane region" description="Helical" evidence="1">
    <location>
        <begin position="90"/>
        <end position="114"/>
    </location>
</feature>
<proteinExistence type="predicted"/>
<keyword evidence="1" id="KW-0812">Transmembrane</keyword>
<accession>A0A2C9CT16</accession>
<feature type="transmembrane region" description="Helical" evidence="1">
    <location>
        <begin position="286"/>
        <end position="306"/>
    </location>
</feature>
<sequence length="476" mass="50130">MPDTTVAEAAPTTLTLIRRGLMSVVMISAILLVFVTSDWLILGASCALALFLVLGWRRFGVGTWVPVLLSVGILAVAVQQGVEGAVLLEALGRMLFLSALIAVLGTLRSAASMAPEVAQAGAFLTGQPASRRYIALNTGGHLFGVLINFGGLALLLDMATRAMKSEASMQLSPELREVKLKRMSLAIVRGFGMISLWSPLGFATNAILITLPGISYVEFGPLGFAMSLVFVAVGWGYDQIERWRLGTTATARPSPPVGAWKGAVILLVHVVVLGASVFILHEVTPLSFQQGLILVVPTYALLWAAGSRRSAPISAIRQALATTVNRLPNSAGEIGVFAAAGFLSVMLLALIPVDVLRMYIADLGLGPISLALGLSLSIVFFAMLGINPIVTASVMGAIVSQLAVPGLSNTAIALAITGGWTAVIGLSPFITTIILCSGIIERPVWRIGLIWNGMYCLTILLIWFAMLTGLMLSGLI</sequence>
<feature type="transmembrane region" description="Helical" evidence="1">
    <location>
        <begin position="219"/>
        <end position="237"/>
    </location>
</feature>
<keyword evidence="1" id="KW-0472">Membrane</keyword>
<dbReference type="RefSeq" id="WP_097929931.1">
    <property type="nucleotide sequence ID" value="NZ_OCTN01000004.1"/>
</dbReference>
<reference evidence="3" key="1">
    <citation type="submission" date="2017-09" db="EMBL/GenBank/DDBJ databases">
        <authorList>
            <person name="Varghese N."/>
            <person name="Submissions S."/>
        </authorList>
    </citation>
    <scope>NUCLEOTIDE SEQUENCE [LARGE SCALE GENOMIC DNA]</scope>
    <source>
        <strain evidence="3">C7</strain>
    </source>
</reference>
<keyword evidence="3" id="KW-1185">Reference proteome</keyword>
<gene>
    <name evidence="2" type="ORF">SAMN06273572_10461</name>
</gene>
<evidence type="ECO:0000313" key="2">
    <source>
        <dbReference type="EMBL" id="SOH94363.1"/>
    </source>
</evidence>
<keyword evidence="1" id="KW-1133">Transmembrane helix</keyword>
<dbReference type="OrthoDB" id="7832851at2"/>
<dbReference type="EMBL" id="OCTN01000004">
    <property type="protein sequence ID" value="SOH94363.1"/>
    <property type="molecule type" value="Genomic_DNA"/>
</dbReference>
<evidence type="ECO:0000256" key="1">
    <source>
        <dbReference type="SAM" id="Phobius"/>
    </source>
</evidence>
<dbReference type="AlphaFoldDB" id="A0A2C9CT16"/>
<feature type="transmembrane region" description="Helical" evidence="1">
    <location>
        <begin position="327"/>
        <end position="351"/>
    </location>
</feature>
<dbReference type="Proteomes" id="UP000220034">
    <property type="component" value="Unassembled WGS sequence"/>
</dbReference>
<feature type="transmembrane region" description="Helical" evidence="1">
    <location>
        <begin position="59"/>
        <end position="78"/>
    </location>
</feature>
<protein>
    <recommendedName>
        <fullName evidence="4">H+/citrate symporter</fullName>
    </recommendedName>
</protein>
<feature type="transmembrane region" description="Helical" evidence="1">
    <location>
        <begin position="258"/>
        <end position="280"/>
    </location>
</feature>
<evidence type="ECO:0008006" key="4">
    <source>
        <dbReference type="Google" id="ProtNLM"/>
    </source>
</evidence>
<evidence type="ECO:0000313" key="3">
    <source>
        <dbReference type="Proteomes" id="UP000220034"/>
    </source>
</evidence>
<organism evidence="2 3">
    <name type="scientific">Pontivivens marinum</name>
    <dbReference type="NCBI Taxonomy" id="1690039"/>
    <lineage>
        <taxon>Bacteria</taxon>
        <taxon>Pseudomonadati</taxon>
        <taxon>Pseudomonadota</taxon>
        <taxon>Alphaproteobacteria</taxon>
        <taxon>Rhodobacterales</taxon>
        <taxon>Paracoccaceae</taxon>
        <taxon>Pontivivens</taxon>
    </lineage>
</organism>
<feature type="transmembrane region" description="Helical" evidence="1">
    <location>
        <begin position="186"/>
        <end position="207"/>
    </location>
</feature>
<feature type="transmembrane region" description="Helical" evidence="1">
    <location>
        <begin position="452"/>
        <end position="472"/>
    </location>
</feature>
<feature type="transmembrane region" description="Helical" evidence="1">
    <location>
        <begin position="411"/>
        <end position="440"/>
    </location>
</feature>
<feature type="transmembrane region" description="Helical" evidence="1">
    <location>
        <begin position="24"/>
        <end position="53"/>
    </location>
</feature>
<name>A0A2C9CT16_9RHOB</name>
<feature type="transmembrane region" description="Helical" evidence="1">
    <location>
        <begin position="134"/>
        <end position="156"/>
    </location>
</feature>
<feature type="transmembrane region" description="Helical" evidence="1">
    <location>
        <begin position="371"/>
        <end position="399"/>
    </location>
</feature>